<dbReference type="InterPro" id="IPR036890">
    <property type="entry name" value="HATPase_C_sf"/>
</dbReference>
<keyword evidence="2" id="KW-0808">Transferase</keyword>
<dbReference type="Gene3D" id="3.30.565.10">
    <property type="entry name" value="Histidine kinase-like ATPase, C-terminal domain"/>
    <property type="match status" value="1"/>
</dbReference>
<dbReference type="InterPro" id="IPR000014">
    <property type="entry name" value="PAS"/>
</dbReference>
<organism evidence="2 3">
    <name type="scientific">Methanospirillum hungatei JF-1 (strain ATCC 27890 / DSM 864 / NBRC 100397 / JF-1)</name>
    <dbReference type="NCBI Taxonomy" id="323259"/>
    <lineage>
        <taxon>Archaea</taxon>
        <taxon>Methanobacteriati</taxon>
        <taxon>Methanobacteriota</taxon>
        <taxon>Stenosarchaea group</taxon>
        <taxon>Methanomicrobia</taxon>
        <taxon>Methanomicrobiales</taxon>
        <taxon>Methanospirillaceae</taxon>
        <taxon>Methanospirillum</taxon>
    </lineage>
</organism>
<dbReference type="InParanoid" id="Q2FML1"/>
<dbReference type="PROSITE" id="PS50112">
    <property type="entry name" value="PAS"/>
    <property type="match status" value="2"/>
</dbReference>
<dbReference type="CDD" id="cd16936">
    <property type="entry name" value="HATPase_RsbW-like"/>
    <property type="match status" value="1"/>
</dbReference>
<feature type="domain" description="PAS" evidence="1">
    <location>
        <begin position="1"/>
        <end position="71"/>
    </location>
</feature>
<dbReference type="SMART" id="SM00387">
    <property type="entry name" value="HATPase_c"/>
    <property type="match status" value="1"/>
</dbReference>
<dbReference type="STRING" id="323259.Mhun_0463"/>
<keyword evidence="3" id="KW-1185">Reference proteome</keyword>
<dbReference type="SMART" id="SM00091">
    <property type="entry name" value="PAS"/>
    <property type="match status" value="3"/>
</dbReference>
<dbReference type="Pfam" id="PF08448">
    <property type="entry name" value="PAS_4"/>
    <property type="match status" value="1"/>
</dbReference>
<dbReference type="GO" id="GO:0016301">
    <property type="term" value="F:kinase activity"/>
    <property type="evidence" value="ECO:0007669"/>
    <property type="project" value="UniProtKB-KW"/>
</dbReference>
<dbReference type="GeneID" id="3922165"/>
<dbReference type="InterPro" id="IPR003594">
    <property type="entry name" value="HATPase_dom"/>
</dbReference>
<dbReference type="InterPro" id="IPR013656">
    <property type="entry name" value="PAS_4"/>
</dbReference>
<dbReference type="eggNOG" id="arCOG02329">
    <property type="taxonomic scope" value="Archaea"/>
</dbReference>
<accession>Q2FML1</accession>
<dbReference type="SUPFAM" id="SSF55785">
    <property type="entry name" value="PYP-like sensor domain (PAS domain)"/>
    <property type="match status" value="2"/>
</dbReference>
<dbReference type="AlphaFoldDB" id="Q2FML1"/>
<dbReference type="Proteomes" id="UP000001941">
    <property type="component" value="Chromosome"/>
</dbReference>
<dbReference type="Pfam" id="PF08447">
    <property type="entry name" value="PAS_3"/>
    <property type="match status" value="1"/>
</dbReference>
<dbReference type="SUPFAM" id="SSF55874">
    <property type="entry name" value="ATPase domain of HSP90 chaperone/DNA topoisomerase II/histidine kinase"/>
    <property type="match status" value="1"/>
</dbReference>
<sequence length="565" mass="61766">MENKVHIVGMMFRAKADAALSITYADEGARDVCGYTPAELVDTGLISLPDLIHPEERDAVRKTIQTGLNEKRSFVIFTRLQVKDRSPAEGILIGSGSFKGPLALSGLEGYIIRILSQAVPDTTNGLLSPETYLQLLSHTEELIALLSPDGQISYVTPSVSHIMGYDQGAVTGLLFTHLLPAEEHKRFDEFKTQVLAGGGSSARFHVNLPDGQIRSILVRLFKPSGMAGMILSASRTDELQDISLSRDSLYHDLFSRNPVPAIITTASDLRIQEMNHAALAYASSYSPLGQTGVDLRESGLISRDVIEQIREGLSIADQVDLPDTRAGWQQVRIVAREIQSGDRDLIIWTISPESRDDAEPGTETGSESREVRHTYITLLQIVRNVLSQKFLSIAAEPEHDMRYGKILLEAILQLYEAGGGRGAGVHLCKYIRLIIGCITEDFAEEMQDIEIVISCAIDDAIGEKHAAILGIITGEVILNAIRHAFTPGQPGRIELSLRREEDWYIYQVQDSGRGFPESIIRTGSATSGFTIIENLALELSGTMTLANDGGAVVRVIFPAAMSNET</sequence>
<dbReference type="NCBIfam" id="TIGR00229">
    <property type="entry name" value="sensory_box"/>
    <property type="match status" value="1"/>
</dbReference>
<reference evidence="3" key="1">
    <citation type="journal article" date="2016" name="Stand. Genomic Sci.">
        <title>Complete genome sequence of Methanospirillum hungatei type strain JF1.</title>
        <authorList>
            <person name="Gunsalus R.P."/>
            <person name="Cook L.E."/>
            <person name="Crable B."/>
            <person name="Rohlin L."/>
            <person name="McDonald E."/>
            <person name="Mouttaki H."/>
            <person name="Sieber J.R."/>
            <person name="Poweleit N."/>
            <person name="Zhou H."/>
            <person name="Lapidus A.L."/>
            <person name="Daligault H.E."/>
            <person name="Land M."/>
            <person name="Gilna P."/>
            <person name="Ivanova N."/>
            <person name="Kyrpides N."/>
            <person name="Culley D.E."/>
            <person name="McInerney M.J."/>
        </authorList>
    </citation>
    <scope>NUCLEOTIDE SEQUENCE [LARGE SCALE GENOMIC DNA]</scope>
    <source>
        <strain evidence="3">ATCC 27890 / DSM 864 / NBRC 100397 / JF-1</strain>
    </source>
</reference>
<evidence type="ECO:0000259" key="1">
    <source>
        <dbReference type="PROSITE" id="PS50112"/>
    </source>
</evidence>
<proteinExistence type="predicted"/>
<dbReference type="eggNOG" id="arCOG02347">
    <property type="taxonomic scope" value="Archaea"/>
</dbReference>
<dbReference type="Gene3D" id="3.30.450.20">
    <property type="entry name" value="PAS domain"/>
    <property type="match status" value="2"/>
</dbReference>
<keyword evidence="2" id="KW-0418">Kinase</keyword>
<dbReference type="RefSeq" id="WP_011447513.1">
    <property type="nucleotide sequence ID" value="NC_007796.1"/>
</dbReference>
<dbReference type="OrthoDB" id="8127at2157"/>
<evidence type="ECO:0000313" key="3">
    <source>
        <dbReference type="Proteomes" id="UP000001941"/>
    </source>
</evidence>
<feature type="domain" description="PAS" evidence="1">
    <location>
        <begin position="128"/>
        <end position="198"/>
    </location>
</feature>
<evidence type="ECO:0000313" key="2">
    <source>
        <dbReference type="EMBL" id="ABD40225.1"/>
    </source>
</evidence>
<dbReference type="InterPro" id="IPR013655">
    <property type="entry name" value="PAS_fold_3"/>
</dbReference>
<dbReference type="InterPro" id="IPR035965">
    <property type="entry name" value="PAS-like_dom_sf"/>
</dbReference>
<dbReference type="Pfam" id="PF02518">
    <property type="entry name" value="HATPase_c"/>
    <property type="match status" value="1"/>
</dbReference>
<name>Q2FML1_METHJ</name>
<dbReference type="EnsemblBacteria" id="ABD40225">
    <property type="protein sequence ID" value="ABD40225"/>
    <property type="gene ID" value="Mhun_0463"/>
</dbReference>
<dbReference type="EMBL" id="CP000254">
    <property type="protein sequence ID" value="ABD40225.1"/>
    <property type="molecule type" value="Genomic_DNA"/>
</dbReference>
<dbReference type="KEGG" id="mhu:Mhun_0463"/>
<dbReference type="CDD" id="cd00130">
    <property type="entry name" value="PAS"/>
    <property type="match status" value="2"/>
</dbReference>
<gene>
    <name evidence="2" type="ordered locus">Mhun_0463</name>
</gene>
<dbReference type="HOGENOM" id="CLU_482035_0_0_2"/>
<dbReference type="eggNOG" id="arCOG02335">
    <property type="taxonomic scope" value="Archaea"/>
</dbReference>
<protein>
    <submittedName>
        <fullName evidence="2">Signal transduction histidine kinase</fullName>
    </submittedName>
</protein>